<dbReference type="Gene3D" id="3.20.70.20">
    <property type="match status" value="1"/>
</dbReference>
<dbReference type="GO" id="GO:0008998">
    <property type="term" value="F:ribonucleoside-triphosphate reductase (thioredoxin) activity"/>
    <property type="evidence" value="ECO:0007669"/>
    <property type="project" value="InterPro"/>
</dbReference>
<keyword evidence="1" id="KW-0175">Coiled coil</keyword>
<dbReference type="OrthoDB" id="9804622at2"/>
<dbReference type="RefSeq" id="WP_051515151.1">
    <property type="nucleotide sequence ID" value="NZ_AZQP01000045.1"/>
</dbReference>
<dbReference type="STRING" id="1403537.Q428_12360"/>
<proteinExistence type="predicted"/>
<reference evidence="2 3" key="1">
    <citation type="journal article" date="2014" name="Genome Announc.">
        <title>Draft Genome Sequence of Fervidicella metallireducens Strain AeBT, an Iron-Reducing Thermoanaerobe from the Great Artesian Basin.</title>
        <authorList>
            <person name="Patel B.K."/>
        </authorList>
    </citation>
    <scope>NUCLEOTIDE SEQUENCE [LARGE SCALE GENOMIC DNA]</scope>
    <source>
        <strain evidence="2 3">AeB</strain>
    </source>
</reference>
<keyword evidence="3" id="KW-1185">Reference proteome</keyword>
<gene>
    <name evidence="2" type="ORF">Q428_12360</name>
</gene>
<evidence type="ECO:0000256" key="1">
    <source>
        <dbReference type="SAM" id="Coils"/>
    </source>
</evidence>
<dbReference type="Pfam" id="PF13597">
    <property type="entry name" value="NRDD"/>
    <property type="match status" value="1"/>
</dbReference>
<organism evidence="2 3">
    <name type="scientific">Fervidicella metallireducens AeB</name>
    <dbReference type="NCBI Taxonomy" id="1403537"/>
    <lineage>
        <taxon>Bacteria</taxon>
        <taxon>Bacillati</taxon>
        <taxon>Bacillota</taxon>
        <taxon>Clostridia</taxon>
        <taxon>Eubacteriales</taxon>
        <taxon>Clostridiaceae</taxon>
        <taxon>Fervidicella</taxon>
    </lineage>
</organism>
<dbReference type="PANTHER" id="PTHR21075:SF0">
    <property type="entry name" value="ANAEROBIC RIBONUCLEOSIDE-TRIPHOSPHATE REDUCTASE"/>
    <property type="match status" value="1"/>
</dbReference>
<dbReference type="EMBL" id="AZQP01000045">
    <property type="protein sequence ID" value="EYE87623.1"/>
    <property type="molecule type" value="Genomic_DNA"/>
</dbReference>
<evidence type="ECO:0000313" key="3">
    <source>
        <dbReference type="Proteomes" id="UP000019681"/>
    </source>
</evidence>
<dbReference type="GO" id="GO:0031250">
    <property type="term" value="C:anaerobic ribonucleoside-triphosphate reductase complex"/>
    <property type="evidence" value="ECO:0007669"/>
    <property type="project" value="TreeGrafter"/>
</dbReference>
<dbReference type="GO" id="GO:0009265">
    <property type="term" value="P:2'-deoxyribonucleotide biosynthetic process"/>
    <property type="evidence" value="ECO:0007669"/>
    <property type="project" value="TreeGrafter"/>
</dbReference>
<dbReference type="Proteomes" id="UP000019681">
    <property type="component" value="Unassembled WGS sequence"/>
</dbReference>
<feature type="coiled-coil region" evidence="1">
    <location>
        <begin position="366"/>
        <end position="393"/>
    </location>
</feature>
<dbReference type="InterPro" id="IPR012833">
    <property type="entry name" value="NrdD"/>
</dbReference>
<accession>A0A017RSA1</accession>
<dbReference type="PANTHER" id="PTHR21075">
    <property type="entry name" value="ANAEROBIC RIBONUCLEOSIDE-TRIPHOSPHATE REDUCTASE"/>
    <property type="match status" value="1"/>
</dbReference>
<comment type="caution">
    <text evidence="2">The sequence shown here is derived from an EMBL/GenBank/DDBJ whole genome shotgun (WGS) entry which is preliminary data.</text>
</comment>
<sequence>MSERDLANYIVNAAGKIEKYGAKIKKELLLDSVIPQKYANEHRNCTIWIHDLEYYDTTYNCIGISLKNILTNDRICRNYGIKKSSNIRQAIFNTLKIIVLLTNEQSGGIGIINFDTDMATFIKDETEDEIIENFMDFINLLNLPTRKGCETPYITINIGLDTSLEGRKITKLILEAFEKSNETNTYIFPNIVFKVKSGINKNPCDPNYDLFKKAIKVTSKCMNPTYFNCDSYLNKNFDSKKLGIMGCRTRVANNLHGEFGSINRGNLAYTTINLPQIALEATYYNKDFYELLETRMNDAKELLMHRYNLLCSKSIDEFRCLTELDLYENAKSNDVELMFKNGTLSIGFIGLWECMQILKGNDSIDLNFIENNIQDAEKIVKFMSEQVEKMREKYNLNFSLLATSAEGISGTFPKNDERLFGKIIGVTDKGFYTNSFHIPVFIGGNSFKKIEYEGRMHKYCTGGAITYVEFNEIPIDNYEAIEEIIYYAIENDCGYIGINFPLDICNNCNLKGTFNSKCSNCGSSDIIRIRRVSGYLSFTNNFTEGKKYELLNRKGNC</sequence>
<dbReference type="AlphaFoldDB" id="A0A017RSA1"/>
<dbReference type="GO" id="GO:0006260">
    <property type="term" value="P:DNA replication"/>
    <property type="evidence" value="ECO:0007669"/>
    <property type="project" value="InterPro"/>
</dbReference>
<dbReference type="GO" id="GO:0004748">
    <property type="term" value="F:ribonucleoside-diphosphate reductase activity, thioredoxin disulfide as acceptor"/>
    <property type="evidence" value="ECO:0007669"/>
    <property type="project" value="TreeGrafter"/>
</dbReference>
<protein>
    <submittedName>
        <fullName evidence="2">Uncharacterized protein</fullName>
    </submittedName>
</protein>
<name>A0A017RSA1_9CLOT</name>
<dbReference type="SUPFAM" id="SSF51998">
    <property type="entry name" value="PFL-like glycyl radical enzymes"/>
    <property type="match status" value="1"/>
</dbReference>
<dbReference type="NCBIfam" id="TIGR02487">
    <property type="entry name" value="NrdD"/>
    <property type="match status" value="1"/>
</dbReference>
<evidence type="ECO:0000313" key="2">
    <source>
        <dbReference type="EMBL" id="EYE87623.1"/>
    </source>
</evidence>